<sequence>MSQKLEKAAPFLGATDPEPAYLTPFLSVSDISLQEEHPFARRFVSGFSDASAHNVVTRSPLTYTGMIRMIKIENNGEESE</sequence>
<organism evidence="1 2">
    <name type="scientific">Nephila pilipes</name>
    <name type="common">Giant wood spider</name>
    <name type="synonym">Nephila maculata</name>
    <dbReference type="NCBI Taxonomy" id="299642"/>
    <lineage>
        <taxon>Eukaryota</taxon>
        <taxon>Metazoa</taxon>
        <taxon>Ecdysozoa</taxon>
        <taxon>Arthropoda</taxon>
        <taxon>Chelicerata</taxon>
        <taxon>Arachnida</taxon>
        <taxon>Araneae</taxon>
        <taxon>Araneomorphae</taxon>
        <taxon>Entelegynae</taxon>
        <taxon>Araneoidea</taxon>
        <taxon>Nephilidae</taxon>
        <taxon>Nephila</taxon>
    </lineage>
</organism>
<dbReference type="Proteomes" id="UP000887013">
    <property type="component" value="Unassembled WGS sequence"/>
</dbReference>
<accession>A0A8X6PFT5</accession>
<dbReference type="AlphaFoldDB" id="A0A8X6PFT5"/>
<comment type="caution">
    <text evidence="1">The sequence shown here is derived from an EMBL/GenBank/DDBJ whole genome shotgun (WGS) entry which is preliminary data.</text>
</comment>
<evidence type="ECO:0000313" key="2">
    <source>
        <dbReference type="Proteomes" id="UP000887013"/>
    </source>
</evidence>
<keyword evidence="2" id="KW-1185">Reference proteome</keyword>
<reference evidence="1" key="1">
    <citation type="submission" date="2020-08" db="EMBL/GenBank/DDBJ databases">
        <title>Multicomponent nature underlies the extraordinary mechanical properties of spider dragline silk.</title>
        <authorList>
            <person name="Kono N."/>
            <person name="Nakamura H."/>
            <person name="Mori M."/>
            <person name="Yoshida Y."/>
            <person name="Ohtoshi R."/>
            <person name="Malay A.D."/>
            <person name="Moran D.A.P."/>
            <person name="Tomita M."/>
            <person name="Numata K."/>
            <person name="Arakawa K."/>
        </authorList>
    </citation>
    <scope>NUCLEOTIDE SEQUENCE</scope>
</reference>
<protein>
    <submittedName>
        <fullName evidence="1">Uncharacterized protein</fullName>
    </submittedName>
</protein>
<gene>
    <name evidence="1" type="ORF">NPIL_181861</name>
</gene>
<name>A0A8X6PFT5_NEPPI</name>
<dbReference type="EMBL" id="BMAW01115994">
    <property type="protein sequence ID" value="GFT68594.1"/>
    <property type="molecule type" value="Genomic_DNA"/>
</dbReference>
<proteinExistence type="predicted"/>
<evidence type="ECO:0000313" key="1">
    <source>
        <dbReference type="EMBL" id="GFT68594.1"/>
    </source>
</evidence>